<sequence length="118" mass="12696">TQLHGTSMLEQGVRKQIPFVSSSISRGEGGPVIGASSLIEVEHEQQRVLAAISCIQTQKKDLLTQEELEKEKKKESGKGKGKKSSLSTKSTGSSAMTGSTLPTAIKLEKLQEAYSKLH</sequence>
<protein>
    <submittedName>
        <fullName evidence="2">Uncharacterized protein</fullName>
    </submittedName>
</protein>
<name>A0ABQ5KZF1_9EUKA</name>
<evidence type="ECO:0000256" key="1">
    <source>
        <dbReference type="SAM" id="MobiDB-lite"/>
    </source>
</evidence>
<evidence type="ECO:0000313" key="2">
    <source>
        <dbReference type="EMBL" id="GKT37778.1"/>
    </source>
</evidence>
<feature type="non-terminal residue" evidence="2">
    <location>
        <position position="1"/>
    </location>
</feature>
<proteinExistence type="predicted"/>
<accession>A0ABQ5KZF1</accession>
<evidence type="ECO:0000313" key="3">
    <source>
        <dbReference type="Proteomes" id="UP001057375"/>
    </source>
</evidence>
<feature type="non-terminal residue" evidence="2">
    <location>
        <position position="118"/>
    </location>
</feature>
<gene>
    <name evidence="2" type="ORF">ADUPG1_003716</name>
</gene>
<dbReference type="EMBL" id="BQXS01005201">
    <property type="protein sequence ID" value="GKT37778.1"/>
    <property type="molecule type" value="Genomic_DNA"/>
</dbReference>
<feature type="compositionally biased region" description="Basic and acidic residues" evidence="1">
    <location>
        <begin position="63"/>
        <end position="78"/>
    </location>
</feature>
<reference evidence="2" key="1">
    <citation type="submission" date="2022-03" db="EMBL/GenBank/DDBJ databases">
        <title>Draft genome sequence of Aduncisulcus paluster, a free-living microaerophilic Fornicata.</title>
        <authorList>
            <person name="Yuyama I."/>
            <person name="Kume K."/>
            <person name="Tamura T."/>
            <person name="Inagaki Y."/>
            <person name="Hashimoto T."/>
        </authorList>
    </citation>
    <scope>NUCLEOTIDE SEQUENCE</scope>
    <source>
        <strain evidence="2">NY0171</strain>
    </source>
</reference>
<organism evidence="2 3">
    <name type="scientific">Aduncisulcus paluster</name>
    <dbReference type="NCBI Taxonomy" id="2918883"/>
    <lineage>
        <taxon>Eukaryota</taxon>
        <taxon>Metamonada</taxon>
        <taxon>Carpediemonas-like organisms</taxon>
        <taxon>Aduncisulcus</taxon>
    </lineage>
</organism>
<comment type="caution">
    <text evidence="2">The sequence shown here is derived from an EMBL/GenBank/DDBJ whole genome shotgun (WGS) entry which is preliminary data.</text>
</comment>
<keyword evidence="3" id="KW-1185">Reference proteome</keyword>
<dbReference type="Proteomes" id="UP001057375">
    <property type="component" value="Unassembled WGS sequence"/>
</dbReference>
<feature type="region of interest" description="Disordered" evidence="1">
    <location>
        <begin position="63"/>
        <end position="102"/>
    </location>
</feature>
<feature type="compositionally biased region" description="Low complexity" evidence="1">
    <location>
        <begin position="84"/>
        <end position="94"/>
    </location>
</feature>